<protein>
    <recommendedName>
        <fullName evidence="2">TORTIFOLIA1/SINE1-2 N-terminal domain-containing protein</fullName>
    </recommendedName>
</protein>
<dbReference type="EMBL" id="JBDFQZ010000002">
    <property type="protein sequence ID" value="KAK9747973.1"/>
    <property type="molecule type" value="Genomic_DNA"/>
</dbReference>
<name>A0AAW1MJK1_SAPOF</name>
<evidence type="ECO:0000256" key="1">
    <source>
        <dbReference type="SAM" id="MobiDB-lite"/>
    </source>
</evidence>
<dbReference type="InterPro" id="IPR016024">
    <property type="entry name" value="ARM-type_fold"/>
</dbReference>
<sequence>MAPKQNAATVARDLRHRVLACMTKLSDKDTHSSAVSELQSIIPTLSSETFSLFINSLSSTSSSDRASVRSSSLNLLSLLASHHGAAVSPHLHKLTAAVIRRFRDQDSAVRSAAAAAIAAFCRHSLSSTSAFSSVLRPLADSLATEQESSAQAAAAMCVAAAIDSARVVDAVLVVKMLPKWMKLLRSDGFKAKSSVLVIMRSVVRVCNIGNCNMLRDLVNCVVEFLKSEDWASRKAAAEVLTEIAVVESEFLSEMKSNCLKLFESRKFDKVKGVREAMVQMVEAWKEIPDVFDDGSPPPQSHTSSKENAGDGRHPARSKISSVVGSNTPQTSRKQIPLRRSSLSDSAMKTTARSRGAPDVIGKTSCTPSYRKGVSKKSERTANANDLHGSSVTPGYDDDLGADDGVVRRVDVRSSKPETKRGLFSKNTSSRVMPYSEDGSEATLVINDSSANTCKHQKDSEDLSLIRKQLVQIENQQSSLMDILQKFIGSSQDGMRTLETRVHSLERALDDISYDLAVSTARMPNVEPPRSSCCLLPGSDFLSSKFWRRPGGQCSTSRFSFSADTSASAIHSMANKSPGVGVGLENRQFRLRGPGGVIMNPLADIHGDPRGVSEASSSRVWRSVRTAA</sequence>
<feature type="compositionally biased region" description="Polar residues" evidence="1">
    <location>
        <begin position="318"/>
        <end position="333"/>
    </location>
</feature>
<feature type="compositionally biased region" description="Basic and acidic residues" evidence="1">
    <location>
        <begin position="303"/>
        <end position="313"/>
    </location>
</feature>
<proteinExistence type="predicted"/>
<dbReference type="Pfam" id="PF24714">
    <property type="entry name" value="TOR1L1_N"/>
    <property type="match status" value="1"/>
</dbReference>
<comment type="caution">
    <text evidence="3">The sequence shown here is derived from an EMBL/GenBank/DDBJ whole genome shotgun (WGS) entry which is preliminary data.</text>
</comment>
<dbReference type="PANTHER" id="PTHR31355:SF8">
    <property type="entry name" value="TORTIFOLIA1-LIKE PROTEIN 3"/>
    <property type="match status" value="1"/>
</dbReference>
<organism evidence="3 4">
    <name type="scientific">Saponaria officinalis</name>
    <name type="common">Common soapwort</name>
    <name type="synonym">Lychnis saponaria</name>
    <dbReference type="NCBI Taxonomy" id="3572"/>
    <lineage>
        <taxon>Eukaryota</taxon>
        <taxon>Viridiplantae</taxon>
        <taxon>Streptophyta</taxon>
        <taxon>Embryophyta</taxon>
        <taxon>Tracheophyta</taxon>
        <taxon>Spermatophyta</taxon>
        <taxon>Magnoliopsida</taxon>
        <taxon>eudicotyledons</taxon>
        <taxon>Gunneridae</taxon>
        <taxon>Pentapetalae</taxon>
        <taxon>Caryophyllales</taxon>
        <taxon>Caryophyllaceae</taxon>
        <taxon>Caryophylleae</taxon>
        <taxon>Saponaria</taxon>
    </lineage>
</organism>
<keyword evidence="4" id="KW-1185">Reference proteome</keyword>
<dbReference type="Gene3D" id="1.25.10.10">
    <property type="entry name" value="Leucine-rich Repeat Variant"/>
    <property type="match status" value="1"/>
</dbReference>
<evidence type="ECO:0000259" key="2">
    <source>
        <dbReference type="Pfam" id="PF24714"/>
    </source>
</evidence>
<dbReference type="GO" id="GO:0005874">
    <property type="term" value="C:microtubule"/>
    <property type="evidence" value="ECO:0007669"/>
    <property type="project" value="InterPro"/>
</dbReference>
<gene>
    <name evidence="3" type="ORF">RND81_02G027400</name>
</gene>
<feature type="compositionally biased region" description="Polar residues" evidence="1">
    <location>
        <begin position="340"/>
        <end position="352"/>
    </location>
</feature>
<dbReference type="InterPro" id="IPR033337">
    <property type="entry name" value="TORTIFOLIA1/SINE1-2"/>
</dbReference>
<dbReference type="SUPFAM" id="SSF48371">
    <property type="entry name" value="ARM repeat"/>
    <property type="match status" value="1"/>
</dbReference>
<accession>A0AAW1MJK1</accession>
<feature type="domain" description="TORTIFOLIA1/SINE1-2 N-terminal" evidence="2">
    <location>
        <begin position="13"/>
        <end position="286"/>
    </location>
</feature>
<dbReference type="AlphaFoldDB" id="A0AAW1MJK1"/>
<dbReference type="PANTHER" id="PTHR31355">
    <property type="entry name" value="MICROTUBULE-ASSOCIATED PROTEIN TORTIFOLIA1"/>
    <property type="match status" value="1"/>
</dbReference>
<dbReference type="GO" id="GO:0008017">
    <property type="term" value="F:microtubule binding"/>
    <property type="evidence" value="ECO:0007669"/>
    <property type="project" value="InterPro"/>
</dbReference>
<dbReference type="InterPro" id="IPR011989">
    <property type="entry name" value="ARM-like"/>
</dbReference>
<dbReference type="Proteomes" id="UP001443914">
    <property type="component" value="Unassembled WGS sequence"/>
</dbReference>
<feature type="region of interest" description="Disordered" evidence="1">
    <location>
        <begin position="289"/>
        <end position="399"/>
    </location>
</feature>
<evidence type="ECO:0000313" key="4">
    <source>
        <dbReference type="Proteomes" id="UP001443914"/>
    </source>
</evidence>
<reference evidence="3 4" key="1">
    <citation type="submission" date="2024-03" db="EMBL/GenBank/DDBJ databases">
        <title>WGS assembly of Saponaria officinalis var. Norfolk2.</title>
        <authorList>
            <person name="Jenkins J."/>
            <person name="Shu S."/>
            <person name="Grimwood J."/>
            <person name="Barry K."/>
            <person name="Goodstein D."/>
            <person name="Schmutz J."/>
            <person name="Leebens-Mack J."/>
            <person name="Osbourn A."/>
        </authorList>
    </citation>
    <scope>NUCLEOTIDE SEQUENCE [LARGE SCALE GENOMIC DNA]</scope>
    <source>
        <strain evidence="4">cv. Norfolk2</strain>
        <strain evidence="3">JIC</strain>
        <tissue evidence="3">Leaf</tissue>
    </source>
</reference>
<dbReference type="EMBL" id="JBDFQZ010000002">
    <property type="protein sequence ID" value="KAK9747972.1"/>
    <property type="molecule type" value="Genomic_DNA"/>
</dbReference>
<dbReference type="InterPro" id="IPR057600">
    <property type="entry name" value="TORTIFOLIA1/SINE1-2_N"/>
</dbReference>
<evidence type="ECO:0000313" key="3">
    <source>
        <dbReference type="EMBL" id="KAK9747973.1"/>
    </source>
</evidence>
<feature type="compositionally biased region" description="Polar residues" evidence="1">
    <location>
        <begin position="380"/>
        <end position="392"/>
    </location>
</feature>